<gene>
    <name evidence="17" type="primary">iorA</name>
    <name evidence="17" type="ORF">SSCH_430032</name>
</gene>
<evidence type="ECO:0000313" key="17">
    <source>
        <dbReference type="EMBL" id="CEO89291.1"/>
    </source>
</evidence>
<dbReference type="GO" id="GO:0051539">
    <property type="term" value="F:4 iron, 4 sulfur cluster binding"/>
    <property type="evidence" value="ECO:0007669"/>
    <property type="project" value="UniProtKB-UniRule"/>
</dbReference>
<keyword evidence="8 14" id="KW-0249">Electron transport</keyword>
<sequence>MQKIILSGNEAVAEGAYIAGVGLGIGYPGTPSTEIIEVLEKKGGPECAWSINEKVAMEQAYGACVAGLRSLVTMKHVGVNVAADPLFTFAYMGINGGLVIVTADDPGMHSSQNEQDNRWYALHAKVPMLEPSNSQECLDYAALAFDLSERYDVPFFLRMVTRVCHSRSLVEIDTGKVYKRQARDYERNVSKFVTLPAHARARRVILEENLAKLSKDTEARAVNTMEITDQDVGIITSGASYNYVKEAFGDRYSVLKLGLVYPFDQEIIRDFARQVKKIYVVEELDPYLEFNVRAMGIECEGKKYISPFFELNQQVVATSLARAGLEPLEELDPAAKEPAPDVPVRPPILCAGCPHRAFFYLARREKATVVGDIGCYTLGAAPPLDGIDVSACMGGGYSIALGLSINPPEGKKIFGVVGDSTFYHSGITGAIDAIYNKRDIIPVVLDNRITAMTGHQQNPGTGQTMSGDATFMQEPERIFMAVGYDRVLEVNAFDLKGIRDAIREAKETQDRVALVIKSPCRLIKGVKKGPLMEVDTEVCSKCKSCLRLGCPAISLGDEEYPVIDPLSCTGCGVCEQLCKKEAIRVKDQEVSR</sequence>
<evidence type="ECO:0000256" key="3">
    <source>
        <dbReference type="ARBA" id="ARBA00012812"/>
    </source>
</evidence>
<dbReference type="InterPro" id="IPR002880">
    <property type="entry name" value="Pyrv_Fd/Flavodoxin_OxRdtase_N"/>
</dbReference>
<evidence type="ECO:0000256" key="12">
    <source>
        <dbReference type="ARBA" id="ARBA00030514"/>
    </source>
</evidence>
<evidence type="ECO:0000256" key="11">
    <source>
        <dbReference type="ARBA" id="ARBA00023014"/>
    </source>
</evidence>
<evidence type="ECO:0000256" key="5">
    <source>
        <dbReference type="ARBA" id="ARBA00022448"/>
    </source>
</evidence>
<feature type="domain" description="4Fe-4S ferredoxin-type" evidence="16">
    <location>
        <begin position="559"/>
        <end position="588"/>
    </location>
</feature>
<dbReference type="EMBL" id="CDRZ01000240">
    <property type="protein sequence ID" value="CEO89291.1"/>
    <property type="molecule type" value="Genomic_DNA"/>
</dbReference>
<keyword evidence="10 14" id="KW-0408">Iron</keyword>
<dbReference type="Pfam" id="PF02775">
    <property type="entry name" value="TPP_enzyme_C"/>
    <property type="match status" value="1"/>
</dbReference>
<dbReference type="Pfam" id="PF01855">
    <property type="entry name" value="POR_N"/>
    <property type="match status" value="1"/>
</dbReference>
<dbReference type="NCBIfam" id="TIGR03336">
    <property type="entry name" value="IOR_alpha"/>
    <property type="match status" value="1"/>
</dbReference>
<dbReference type="Gene3D" id="3.40.50.970">
    <property type="match status" value="2"/>
</dbReference>
<dbReference type="SUPFAM" id="SSF54862">
    <property type="entry name" value="4Fe-4S ferredoxins"/>
    <property type="match status" value="1"/>
</dbReference>
<keyword evidence="11 14" id="KW-0411">Iron-sulfur</keyword>
<evidence type="ECO:0000256" key="8">
    <source>
        <dbReference type="ARBA" id="ARBA00022982"/>
    </source>
</evidence>
<evidence type="ECO:0000256" key="13">
    <source>
        <dbReference type="ARBA" id="ARBA00048332"/>
    </source>
</evidence>
<dbReference type="InterPro" id="IPR009014">
    <property type="entry name" value="Transketo_C/PFOR_II"/>
</dbReference>
<dbReference type="SUPFAM" id="SSF52518">
    <property type="entry name" value="Thiamin diphosphate-binding fold (THDP-binding)"/>
    <property type="match status" value="2"/>
</dbReference>
<feature type="binding site" evidence="15">
    <location>
        <position position="539"/>
    </location>
    <ligand>
        <name>[4Fe-4S] cluster</name>
        <dbReference type="ChEBI" id="CHEBI:49883"/>
        <label>1</label>
    </ligand>
</feature>
<keyword evidence="18" id="KW-1185">Reference proteome</keyword>
<dbReference type="GO" id="GO:0046872">
    <property type="term" value="F:metal ion binding"/>
    <property type="evidence" value="ECO:0007669"/>
    <property type="project" value="UniProtKB-UniRule"/>
</dbReference>
<keyword evidence="9 14" id="KW-0560">Oxidoreductase</keyword>
<dbReference type="InterPro" id="IPR045025">
    <property type="entry name" value="HACL1-like"/>
</dbReference>
<dbReference type="AlphaFoldDB" id="A0A0B7MMW7"/>
<dbReference type="CDD" id="cd07034">
    <property type="entry name" value="TPP_PYR_PFOR_IOR-alpha_like"/>
    <property type="match status" value="1"/>
</dbReference>
<evidence type="ECO:0000256" key="2">
    <source>
        <dbReference type="ARBA" id="ARBA00011238"/>
    </source>
</evidence>
<proteinExistence type="predicted"/>
<feature type="binding site" evidence="15">
    <location>
        <position position="574"/>
    </location>
    <ligand>
        <name>[4Fe-4S] cluster</name>
        <dbReference type="ChEBI" id="CHEBI:49883"/>
        <label>2</label>
    </ligand>
</feature>
<dbReference type="Gene3D" id="3.40.50.920">
    <property type="match status" value="1"/>
</dbReference>
<evidence type="ECO:0000259" key="16">
    <source>
        <dbReference type="PROSITE" id="PS51379"/>
    </source>
</evidence>
<dbReference type="PROSITE" id="PS51379">
    <property type="entry name" value="4FE4S_FER_2"/>
    <property type="match status" value="2"/>
</dbReference>
<dbReference type="PIRSF" id="PIRSF006439">
    <property type="entry name" value="Indolepyruvate_ferr_oxidored"/>
    <property type="match status" value="1"/>
</dbReference>
<feature type="domain" description="4Fe-4S ferredoxin-type" evidence="16">
    <location>
        <begin position="530"/>
        <end position="558"/>
    </location>
</feature>
<keyword evidence="5 14" id="KW-0813">Transport</keyword>
<dbReference type="RefSeq" id="WP_044665275.1">
    <property type="nucleotide sequence ID" value="NZ_CDRZ01000240.1"/>
</dbReference>
<dbReference type="EC" id="1.2.7.8" evidence="3 14"/>
<dbReference type="InterPro" id="IPR017896">
    <property type="entry name" value="4Fe4S_Fe-S-bd"/>
</dbReference>
<dbReference type="CDD" id="cd02008">
    <property type="entry name" value="TPP_IOR_alpha"/>
    <property type="match status" value="1"/>
</dbReference>
<protein>
    <recommendedName>
        <fullName evidence="4 14">Indolepyruvate oxidoreductase subunit IorA</fullName>
        <shortName evidence="14">IOR</shortName>
        <ecNumber evidence="3 14">1.2.7.8</ecNumber>
    </recommendedName>
    <alternativeName>
        <fullName evidence="12 14">Indolepyruvate ferredoxin oxidoreductase subunit alpha</fullName>
    </alternativeName>
</protein>
<dbReference type="InterPro" id="IPR011766">
    <property type="entry name" value="TPP_enzyme_TPP-bd"/>
</dbReference>
<organism evidence="17 18">
    <name type="scientific">Syntrophaceticus schinkii</name>
    <dbReference type="NCBI Taxonomy" id="499207"/>
    <lineage>
        <taxon>Bacteria</taxon>
        <taxon>Bacillati</taxon>
        <taxon>Bacillota</taxon>
        <taxon>Clostridia</taxon>
        <taxon>Thermoanaerobacterales</taxon>
        <taxon>Thermoanaerobacterales Family III. Incertae Sedis</taxon>
        <taxon>Syntrophaceticus</taxon>
    </lineage>
</organism>
<dbReference type="InterPro" id="IPR017721">
    <property type="entry name" value="IorA"/>
</dbReference>
<keyword evidence="7 14" id="KW-0479">Metal-binding</keyword>
<dbReference type="GO" id="GO:0043805">
    <property type="term" value="F:indolepyruvate ferredoxin oxidoreductase activity"/>
    <property type="evidence" value="ECO:0007669"/>
    <property type="project" value="UniProtKB-UniRule"/>
</dbReference>
<dbReference type="PANTHER" id="PTHR43710:SF5">
    <property type="entry name" value="INDOLEPYRUVATE FERREDOXIN OXIDOREDUCTASE ALPHA SUBUNIT"/>
    <property type="match status" value="1"/>
</dbReference>
<comment type="cofactor">
    <cofactor evidence="14 15">
        <name>[4Fe-4S] cluster</name>
        <dbReference type="ChEBI" id="CHEBI:49883"/>
    </cofactor>
    <text evidence="14 15">Binds 2 [4Fe-4S] clusters. In this family the first cluster has a non-standard and varying [4Fe-4S] binding motif CX(2)CX(2)CX(4-5)CP.</text>
</comment>
<evidence type="ECO:0000313" key="18">
    <source>
        <dbReference type="Proteomes" id="UP000046155"/>
    </source>
</evidence>
<dbReference type="PANTHER" id="PTHR43710">
    <property type="entry name" value="2-HYDROXYACYL-COA LYASE"/>
    <property type="match status" value="1"/>
</dbReference>
<comment type="catalytic activity">
    <reaction evidence="13 14">
        <text>indole-3-pyruvate + 2 oxidized [2Fe-2S]-[ferredoxin] + CoA = (indol-3-yl)acetyl-CoA + 2 reduced [2Fe-2S]-[ferredoxin] + CO2 + H(+)</text>
        <dbReference type="Rhea" id="RHEA:12645"/>
        <dbReference type="Rhea" id="RHEA-COMP:10000"/>
        <dbReference type="Rhea" id="RHEA-COMP:10001"/>
        <dbReference type="ChEBI" id="CHEBI:15378"/>
        <dbReference type="ChEBI" id="CHEBI:16526"/>
        <dbReference type="ChEBI" id="CHEBI:17640"/>
        <dbReference type="ChEBI" id="CHEBI:33737"/>
        <dbReference type="ChEBI" id="CHEBI:33738"/>
        <dbReference type="ChEBI" id="CHEBI:57271"/>
        <dbReference type="ChEBI" id="CHEBI:57287"/>
        <dbReference type="EC" id="1.2.7.8"/>
    </reaction>
</comment>
<dbReference type="Pfam" id="PF00037">
    <property type="entry name" value="Fer4"/>
    <property type="match status" value="1"/>
</dbReference>
<reference evidence="18" key="1">
    <citation type="submission" date="2015-01" db="EMBL/GenBank/DDBJ databases">
        <authorList>
            <person name="Manzoor Shahid"/>
            <person name="Zubair Saima"/>
        </authorList>
    </citation>
    <scope>NUCLEOTIDE SEQUENCE [LARGE SCALE GENOMIC DNA]</scope>
    <source>
        <strain evidence="18">Sp3</strain>
    </source>
</reference>
<feature type="binding site" evidence="15">
    <location>
        <position position="571"/>
    </location>
    <ligand>
        <name>[4Fe-4S] cluster</name>
        <dbReference type="ChEBI" id="CHEBI:49883"/>
        <label>2</label>
    </ligand>
</feature>
<dbReference type="Proteomes" id="UP000046155">
    <property type="component" value="Unassembled WGS sequence"/>
</dbReference>
<dbReference type="FunFam" id="3.40.50.970:FF:000039">
    <property type="entry name" value="Indolepyruvate oxidoreductase subunit IorA"/>
    <property type="match status" value="1"/>
</dbReference>
<feature type="binding site" evidence="15">
    <location>
        <position position="542"/>
    </location>
    <ligand>
        <name>[4Fe-4S] cluster</name>
        <dbReference type="ChEBI" id="CHEBI:49883"/>
        <label>1</label>
    </ligand>
</feature>
<keyword evidence="6 14" id="KW-0004">4Fe-4S</keyword>
<dbReference type="Gene3D" id="3.30.70.20">
    <property type="match status" value="1"/>
</dbReference>
<evidence type="ECO:0000256" key="9">
    <source>
        <dbReference type="ARBA" id="ARBA00023002"/>
    </source>
</evidence>
<feature type="binding site" evidence="15">
    <location>
        <position position="550"/>
    </location>
    <ligand>
        <name>[4Fe-4S] cluster</name>
        <dbReference type="ChEBI" id="CHEBI:49883"/>
        <label>2</label>
    </ligand>
</feature>
<feature type="binding site" evidence="15">
    <location>
        <position position="568"/>
    </location>
    <ligand>
        <name>[4Fe-4S] cluster</name>
        <dbReference type="ChEBI" id="CHEBI:49883"/>
        <label>2</label>
    </ligand>
</feature>
<dbReference type="SUPFAM" id="SSF52922">
    <property type="entry name" value="TK C-terminal domain-like"/>
    <property type="match status" value="1"/>
</dbReference>
<evidence type="ECO:0000256" key="6">
    <source>
        <dbReference type="ARBA" id="ARBA00022485"/>
    </source>
</evidence>
<feature type="binding site" evidence="15">
    <location>
        <position position="545"/>
    </location>
    <ligand>
        <name>[4Fe-4S] cluster</name>
        <dbReference type="ChEBI" id="CHEBI:49883"/>
        <label>1</label>
    </ligand>
</feature>
<evidence type="ECO:0000256" key="1">
    <source>
        <dbReference type="ARBA" id="ARBA00002995"/>
    </source>
</evidence>
<comment type="subunit">
    <text evidence="2">Heterodimer of the IorA and IorB subunits.</text>
</comment>
<evidence type="ECO:0000256" key="14">
    <source>
        <dbReference type="PIRNR" id="PIRNR006439"/>
    </source>
</evidence>
<comment type="function">
    <text evidence="1 14">Catalyzes the ferredoxin-dependent oxidative decarboxylation of arylpyruvates.</text>
</comment>
<evidence type="ECO:0000256" key="15">
    <source>
        <dbReference type="PIRSR" id="PIRSR006439-50"/>
    </source>
</evidence>
<keyword evidence="17" id="KW-0670">Pyruvate</keyword>
<evidence type="ECO:0000256" key="4">
    <source>
        <dbReference type="ARBA" id="ARBA00017710"/>
    </source>
</evidence>
<dbReference type="InterPro" id="IPR029061">
    <property type="entry name" value="THDP-binding"/>
</dbReference>
<name>A0A0B7MMW7_9FIRM</name>
<accession>A0A0B7MMW7</accession>
<dbReference type="GO" id="GO:0030976">
    <property type="term" value="F:thiamine pyrophosphate binding"/>
    <property type="evidence" value="ECO:0007669"/>
    <property type="project" value="InterPro"/>
</dbReference>
<evidence type="ECO:0000256" key="10">
    <source>
        <dbReference type="ARBA" id="ARBA00023004"/>
    </source>
</evidence>
<feature type="binding site" evidence="15">
    <location>
        <position position="578"/>
    </location>
    <ligand>
        <name>[4Fe-4S] cluster</name>
        <dbReference type="ChEBI" id="CHEBI:49883"/>
        <label>1</label>
    </ligand>
</feature>
<dbReference type="OrthoDB" id="9804603at2"/>
<evidence type="ECO:0000256" key="7">
    <source>
        <dbReference type="ARBA" id="ARBA00022723"/>
    </source>
</evidence>